<dbReference type="GO" id="GO:0003824">
    <property type="term" value="F:catalytic activity"/>
    <property type="evidence" value="ECO:0007669"/>
    <property type="project" value="TreeGrafter"/>
</dbReference>
<name>A0A0J1HB83_9GAMM</name>
<dbReference type="EMBL" id="LDOT01000002">
    <property type="protein sequence ID" value="KLV08904.1"/>
    <property type="molecule type" value="Genomic_DNA"/>
</dbReference>
<dbReference type="Proteomes" id="UP000036097">
    <property type="component" value="Unassembled WGS sequence"/>
</dbReference>
<comment type="caution">
    <text evidence="2">The sequence shown here is derived from an EMBL/GenBank/DDBJ whole genome shotgun (WGS) entry which is preliminary data.</text>
</comment>
<dbReference type="PATRIC" id="fig|1195763.3.peg.319"/>
<dbReference type="InterPro" id="IPR011008">
    <property type="entry name" value="Dimeric_a/b-barrel"/>
</dbReference>
<reference evidence="2 3" key="1">
    <citation type="submission" date="2015-05" db="EMBL/GenBank/DDBJ databases">
        <title>Photobacterium galathea sp. nov.</title>
        <authorList>
            <person name="Machado H."/>
            <person name="Gram L."/>
        </authorList>
    </citation>
    <scope>NUCLEOTIDE SEQUENCE [LARGE SCALE GENOMIC DNA]</scope>
    <source>
        <strain evidence="2 3">CGMCC 1.12159</strain>
    </source>
</reference>
<dbReference type="OrthoDB" id="9812192at2"/>
<sequence length="96" mass="10744">MISKIVKFTVKPEQKEAFKDALQRNFEGTQSEPGSCGMHLYTDGEHPDTFIAIEHWQDQIAFEAHMAQPYTQAMLAMLPDVLAAPIEIVDLAPLNS</sequence>
<protein>
    <recommendedName>
        <fullName evidence="1">ABM domain-containing protein</fullName>
    </recommendedName>
</protein>
<evidence type="ECO:0000313" key="2">
    <source>
        <dbReference type="EMBL" id="KLV08904.1"/>
    </source>
</evidence>
<gene>
    <name evidence="2" type="ORF">ABT56_01470</name>
</gene>
<dbReference type="PANTHER" id="PTHR33336:SF3">
    <property type="entry name" value="ABM DOMAIN-CONTAINING PROTEIN"/>
    <property type="match status" value="1"/>
</dbReference>
<evidence type="ECO:0000313" key="3">
    <source>
        <dbReference type="Proteomes" id="UP000036097"/>
    </source>
</evidence>
<dbReference type="InterPro" id="IPR050744">
    <property type="entry name" value="AI-2_Isomerase_LsrG"/>
</dbReference>
<dbReference type="AlphaFoldDB" id="A0A0J1HB83"/>
<dbReference type="InterPro" id="IPR007138">
    <property type="entry name" value="ABM_dom"/>
</dbReference>
<evidence type="ECO:0000259" key="1">
    <source>
        <dbReference type="PROSITE" id="PS51725"/>
    </source>
</evidence>
<keyword evidence="3" id="KW-1185">Reference proteome</keyword>
<dbReference type="Pfam" id="PF03992">
    <property type="entry name" value="ABM"/>
    <property type="match status" value="1"/>
</dbReference>
<dbReference type="RefSeq" id="WP_047877065.1">
    <property type="nucleotide sequence ID" value="NZ_LDOT01000002.1"/>
</dbReference>
<accession>A0A0J1HB83</accession>
<dbReference type="PROSITE" id="PS51725">
    <property type="entry name" value="ABM"/>
    <property type="match status" value="1"/>
</dbReference>
<dbReference type="SUPFAM" id="SSF54909">
    <property type="entry name" value="Dimeric alpha+beta barrel"/>
    <property type="match status" value="1"/>
</dbReference>
<proteinExistence type="predicted"/>
<feature type="domain" description="ABM" evidence="1">
    <location>
        <begin position="2"/>
        <end position="90"/>
    </location>
</feature>
<dbReference type="Gene3D" id="3.30.70.100">
    <property type="match status" value="1"/>
</dbReference>
<organism evidence="2 3">
    <name type="scientific">Photobacterium aquae</name>
    <dbReference type="NCBI Taxonomy" id="1195763"/>
    <lineage>
        <taxon>Bacteria</taxon>
        <taxon>Pseudomonadati</taxon>
        <taxon>Pseudomonadota</taxon>
        <taxon>Gammaproteobacteria</taxon>
        <taxon>Vibrionales</taxon>
        <taxon>Vibrionaceae</taxon>
        <taxon>Photobacterium</taxon>
    </lineage>
</organism>
<dbReference type="PANTHER" id="PTHR33336">
    <property type="entry name" value="QUINOL MONOOXYGENASE YGIN-RELATED"/>
    <property type="match status" value="1"/>
</dbReference>